<evidence type="ECO:0000256" key="4">
    <source>
        <dbReference type="ARBA" id="ARBA00022989"/>
    </source>
</evidence>
<keyword evidence="4" id="KW-1133">Transmembrane helix</keyword>
<dbReference type="InterPro" id="IPR018303">
    <property type="entry name" value="ATPase_P-typ_P_site"/>
</dbReference>
<dbReference type="GO" id="GO:0000166">
    <property type="term" value="F:nucleotide binding"/>
    <property type="evidence" value="ECO:0007669"/>
    <property type="project" value="InterPro"/>
</dbReference>
<dbReference type="PANTHER" id="PTHR24093">
    <property type="entry name" value="CATION TRANSPORTING ATPASE"/>
    <property type="match status" value="1"/>
</dbReference>
<organism evidence="6">
    <name type="scientific">Solanum chilense</name>
    <name type="common">Tomato</name>
    <name type="synonym">Lycopersicon chilense</name>
    <dbReference type="NCBI Taxonomy" id="4083"/>
    <lineage>
        <taxon>Eukaryota</taxon>
        <taxon>Viridiplantae</taxon>
        <taxon>Streptophyta</taxon>
        <taxon>Embryophyta</taxon>
        <taxon>Tracheophyta</taxon>
        <taxon>Spermatophyta</taxon>
        <taxon>Magnoliopsida</taxon>
        <taxon>eudicotyledons</taxon>
        <taxon>Gunneridae</taxon>
        <taxon>Pentapetalae</taxon>
        <taxon>asterids</taxon>
        <taxon>lamiids</taxon>
        <taxon>Solanales</taxon>
        <taxon>Solanaceae</taxon>
        <taxon>Solanoideae</taxon>
        <taxon>Solaneae</taxon>
        <taxon>Solanum</taxon>
        <taxon>Solanum subgen. Lycopersicon</taxon>
    </lineage>
</organism>
<evidence type="ECO:0000256" key="1">
    <source>
        <dbReference type="ARBA" id="ARBA00004370"/>
    </source>
</evidence>
<evidence type="ECO:0000313" key="6">
    <source>
        <dbReference type="EMBL" id="TMX01728.1"/>
    </source>
</evidence>
<comment type="caution">
    <text evidence="6">The sequence shown here is derived from an EMBL/GenBank/DDBJ whole genome shotgun (WGS) entry which is preliminary data.</text>
</comment>
<proteinExistence type="predicted"/>
<dbReference type="Gene3D" id="3.40.1110.10">
    <property type="entry name" value="Calcium-transporting ATPase, cytoplasmic domain N"/>
    <property type="match status" value="1"/>
</dbReference>
<keyword evidence="5" id="KW-0472">Membrane</keyword>
<gene>
    <name evidence="6" type="ORF">EJD97_023804</name>
</gene>
<accession>A0A6N2C5N8</accession>
<dbReference type="GO" id="GO:0005388">
    <property type="term" value="F:P-type calcium transporter activity"/>
    <property type="evidence" value="ECO:0007669"/>
    <property type="project" value="TreeGrafter"/>
</dbReference>
<evidence type="ECO:0008006" key="7">
    <source>
        <dbReference type="Google" id="ProtNLM"/>
    </source>
</evidence>
<evidence type="ECO:0000256" key="2">
    <source>
        <dbReference type="ARBA" id="ARBA00022692"/>
    </source>
</evidence>
<evidence type="ECO:0000256" key="3">
    <source>
        <dbReference type="ARBA" id="ARBA00022842"/>
    </source>
</evidence>
<dbReference type="GO" id="GO:0005886">
    <property type="term" value="C:plasma membrane"/>
    <property type="evidence" value="ECO:0007669"/>
    <property type="project" value="TreeGrafter"/>
</dbReference>
<protein>
    <recommendedName>
        <fullName evidence="7">Cation-transporting P-type ATPase C-terminal domain-containing protein</fullName>
    </recommendedName>
</protein>
<keyword evidence="2" id="KW-0812">Transmembrane</keyword>
<dbReference type="AlphaFoldDB" id="A0A6N2C5N8"/>
<dbReference type="PROSITE" id="PS00154">
    <property type="entry name" value="ATPASE_E1_E2"/>
    <property type="match status" value="1"/>
</dbReference>
<dbReference type="Gene3D" id="1.20.1110.10">
    <property type="entry name" value="Calcium-transporting ATPase, transmembrane domain"/>
    <property type="match status" value="1"/>
</dbReference>
<evidence type="ECO:0000256" key="5">
    <source>
        <dbReference type="ARBA" id="ARBA00023136"/>
    </source>
</evidence>
<dbReference type="EMBL" id="RXGB01000786">
    <property type="protein sequence ID" value="TMX01728.1"/>
    <property type="molecule type" value="Genomic_DNA"/>
</dbReference>
<sequence length="134" mass="14672">MKKLMDNKALVRHLSACETMGSATCICTDKTGTLTTNRMVVNKIWICEKTKKVETDAGGDAVTLNIRESEMTLLLQAIFHNTVAEVVKDKGGKKSIIGTPTESAILEYGLLLGGDIDKQRRGCKLLKVEPFNSE</sequence>
<feature type="non-terminal residue" evidence="6">
    <location>
        <position position="134"/>
    </location>
</feature>
<comment type="subcellular location">
    <subcellularLocation>
        <location evidence="1">Membrane</location>
    </subcellularLocation>
</comment>
<keyword evidence="3" id="KW-0460">Magnesium</keyword>
<name>A0A6N2C5N8_SOLCI</name>
<dbReference type="InterPro" id="IPR023299">
    <property type="entry name" value="ATPase_P-typ_cyto_dom_N"/>
</dbReference>
<dbReference type="PANTHER" id="PTHR24093:SF450">
    <property type="entry name" value="CALCIUM-TRANSPORTING ATPASE"/>
    <property type="match status" value="1"/>
</dbReference>
<reference evidence="6" key="1">
    <citation type="submission" date="2019-05" db="EMBL/GenBank/DDBJ databases">
        <title>The de novo reference genome and transcriptome assemblies of the wild tomato species Solanum chilense.</title>
        <authorList>
            <person name="Stam R."/>
            <person name="Nosenko T."/>
            <person name="Hoerger A.C."/>
            <person name="Stephan W."/>
            <person name="Seidel M.A."/>
            <person name="Kuhn J.M.M."/>
            <person name="Haberer G."/>
            <person name="Tellier A."/>
        </authorList>
    </citation>
    <scope>NUCLEOTIDE SEQUENCE</scope>
    <source>
        <tissue evidence="6">Mature leaves</tissue>
    </source>
</reference>
<dbReference type="SUPFAM" id="SSF81660">
    <property type="entry name" value="Metal cation-transporting ATPase, ATP-binding domain N"/>
    <property type="match status" value="1"/>
</dbReference>